<evidence type="ECO:0000313" key="2">
    <source>
        <dbReference type="EMBL" id="OIQ58638.1"/>
    </source>
</evidence>
<feature type="transmembrane region" description="Helical" evidence="1">
    <location>
        <begin position="90"/>
        <end position="114"/>
    </location>
</feature>
<dbReference type="OrthoDB" id="3078197at2"/>
<gene>
    <name evidence="2" type="ORF">MOTE_18260</name>
</gene>
<feature type="transmembrane region" description="Helical" evidence="1">
    <location>
        <begin position="160"/>
        <end position="183"/>
    </location>
</feature>
<reference evidence="2 3" key="1">
    <citation type="submission" date="2016-08" db="EMBL/GenBank/DDBJ databases">
        <title>Genome-based comparison of Moorella thermoacetic strains.</title>
        <authorList>
            <person name="Poehlein A."/>
            <person name="Bengelsdorf F.R."/>
            <person name="Esser C."/>
            <person name="Duerre P."/>
            <person name="Daniel R."/>
        </authorList>
    </citation>
    <scope>NUCLEOTIDE SEQUENCE [LARGE SCALE GENOMIC DNA]</scope>
    <source>
        <strain evidence="2 3">DSM 21394</strain>
    </source>
</reference>
<feature type="transmembrane region" description="Helical" evidence="1">
    <location>
        <begin position="20"/>
        <end position="40"/>
    </location>
</feature>
<evidence type="ECO:0000256" key="1">
    <source>
        <dbReference type="SAM" id="Phobius"/>
    </source>
</evidence>
<sequence length="202" mass="21398">MTTGKEIWAFEEGEKRRASITHIVITALLIGIGAVVGAFGSFSFPLGFGVNFFWPAIAVQNVGGIWFGGWGVLAGALFPLISNGITGTPIYVSLAYIPGNAFQAFIPALAFRLLKADPSLKSSRDYIILVLSIAVGSAIGAIWGPMVVLRSFGLLTASSLPLFIFGWFAGNTIPGIIFGIILLKALSSVVVRSSSFVKGWWA</sequence>
<dbReference type="EMBL" id="MDDC01000013">
    <property type="protein sequence ID" value="OIQ58638.1"/>
    <property type="molecule type" value="Genomic_DNA"/>
</dbReference>
<protein>
    <recommendedName>
        <fullName evidence="4">ECF transporter S component</fullName>
    </recommendedName>
</protein>
<organism evidence="2 3">
    <name type="scientific">Neomoorella thermoacetica</name>
    <name type="common">Clostridium thermoaceticum</name>
    <dbReference type="NCBI Taxonomy" id="1525"/>
    <lineage>
        <taxon>Bacteria</taxon>
        <taxon>Bacillati</taxon>
        <taxon>Bacillota</taxon>
        <taxon>Clostridia</taxon>
        <taxon>Neomoorellales</taxon>
        <taxon>Neomoorellaceae</taxon>
        <taxon>Neomoorella</taxon>
    </lineage>
</organism>
<name>A0A1J5NJ93_NEOTH</name>
<comment type="caution">
    <text evidence="2">The sequence shown here is derived from an EMBL/GenBank/DDBJ whole genome shotgun (WGS) entry which is preliminary data.</text>
</comment>
<feature type="transmembrane region" description="Helical" evidence="1">
    <location>
        <begin position="52"/>
        <end position="78"/>
    </location>
</feature>
<keyword evidence="1" id="KW-0812">Transmembrane</keyword>
<proteinExistence type="predicted"/>
<dbReference type="AlphaFoldDB" id="A0A1J5NJ93"/>
<keyword evidence="1" id="KW-0472">Membrane</keyword>
<evidence type="ECO:0008006" key="4">
    <source>
        <dbReference type="Google" id="ProtNLM"/>
    </source>
</evidence>
<feature type="transmembrane region" description="Helical" evidence="1">
    <location>
        <begin position="126"/>
        <end position="148"/>
    </location>
</feature>
<evidence type="ECO:0000313" key="3">
    <source>
        <dbReference type="Proteomes" id="UP000182811"/>
    </source>
</evidence>
<keyword evidence="1" id="KW-1133">Transmembrane helix</keyword>
<dbReference type="Proteomes" id="UP000182811">
    <property type="component" value="Unassembled WGS sequence"/>
</dbReference>
<accession>A0A1J5NJ93</accession>